<evidence type="ECO:0000313" key="2">
    <source>
        <dbReference type="Proteomes" id="UP000279248"/>
    </source>
</evidence>
<sequence length="116" mass="12753">MNWLKGMTAAVGLMVSCVAMADSAAQVELMDNLHQRMLDALQASSVDQVTEVFGDLDRYRPGIRSTASETCFKAYEALGWVLSDIVVQADMDGPLPELKKHQQDYERKRLACAAGT</sequence>
<keyword evidence="2" id="KW-1185">Reference proteome</keyword>
<proteinExistence type="predicted"/>
<dbReference type="PROSITE" id="PS51257">
    <property type="entry name" value="PROKAR_LIPOPROTEIN"/>
    <property type="match status" value="1"/>
</dbReference>
<dbReference type="RefSeq" id="YP_009816633.1">
    <property type="nucleotide sequence ID" value="NC_048109.1"/>
</dbReference>
<accession>A0A3G8F458</accession>
<evidence type="ECO:0000313" key="1">
    <source>
        <dbReference type="EMBL" id="AZF87872.1"/>
    </source>
</evidence>
<organism evidence="1 2">
    <name type="scientific">Pseudomonas phage Dobby</name>
    <dbReference type="NCBI Taxonomy" id="2483611"/>
    <lineage>
        <taxon>Viruses</taxon>
        <taxon>Duplodnaviria</taxon>
        <taxon>Heunggongvirae</taxon>
        <taxon>Uroviricota</taxon>
        <taxon>Caudoviricetes</taxon>
        <taxon>Peduoviridae</taxon>
        <taxon>Citexvirus</taxon>
        <taxon>Citexvirus dobby</taxon>
    </lineage>
</organism>
<protein>
    <submittedName>
        <fullName evidence="1">Uncharacterized protein</fullName>
    </submittedName>
</protein>
<dbReference type="Proteomes" id="UP000279248">
    <property type="component" value="Segment"/>
</dbReference>
<reference evidence="1 2" key="1">
    <citation type="submission" date="2018-10" db="EMBL/GenBank/DDBJ databases">
        <title>Characterization of the phiCTX-like Pseudomonas aeruginosa phage Dobby isolated from a kidney stone.</title>
        <authorList>
            <person name="Johnson G."/>
            <person name="Putonti C."/>
        </authorList>
    </citation>
    <scope>NUCLEOTIDE SEQUENCE [LARGE SCALE GENOMIC DNA]</scope>
    <source>
        <strain evidence="1 2">Dobby</strain>
    </source>
</reference>
<dbReference type="EMBL" id="MK034952">
    <property type="protein sequence ID" value="AZF87872.1"/>
    <property type="molecule type" value="Genomic_DNA"/>
</dbReference>
<dbReference type="KEGG" id="vg:55007914"/>
<dbReference type="GeneID" id="55007914"/>
<name>A0A3G8F458_9CAUD</name>